<proteinExistence type="predicted"/>
<evidence type="ECO:0000313" key="1">
    <source>
        <dbReference type="EMBL" id="EJW98868.1"/>
    </source>
</evidence>
<gene>
    <name evidence="1" type="ORF">EVA_13025</name>
</gene>
<protein>
    <submittedName>
        <fullName evidence="1">Uncharacterized protein</fullName>
    </submittedName>
</protein>
<dbReference type="EMBL" id="AMCI01004067">
    <property type="protein sequence ID" value="EJW98868.1"/>
    <property type="molecule type" value="Genomic_DNA"/>
</dbReference>
<comment type="caution">
    <text evidence="1">The sequence shown here is derived from an EMBL/GenBank/DDBJ whole genome shotgun (WGS) entry which is preliminary data.</text>
</comment>
<sequence length="62" mass="7135">MMFGVPRSNSFFRRLLRVMTRRYKSFKSLVAKRPPSNCNIGLKSGGITGMFWRIIHSGLLSE</sequence>
<dbReference type="AlphaFoldDB" id="J9FWG0"/>
<organism evidence="1">
    <name type="scientific">gut metagenome</name>
    <dbReference type="NCBI Taxonomy" id="749906"/>
    <lineage>
        <taxon>unclassified sequences</taxon>
        <taxon>metagenomes</taxon>
        <taxon>organismal metagenomes</taxon>
    </lineage>
</organism>
<accession>J9FWG0</accession>
<name>J9FWG0_9ZZZZ</name>
<reference evidence="1" key="1">
    <citation type="journal article" date="2012" name="PLoS ONE">
        <title>Gene sets for utilization of primary and secondary nutrition supplies in the distal gut of endangered iberian lynx.</title>
        <authorList>
            <person name="Alcaide M."/>
            <person name="Messina E."/>
            <person name="Richter M."/>
            <person name="Bargiela R."/>
            <person name="Peplies J."/>
            <person name="Huws S.A."/>
            <person name="Newbold C.J."/>
            <person name="Golyshin P.N."/>
            <person name="Simon M.A."/>
            <person name="Lopez G."/>
            <person name="Yakimov M.M."/>
            <person name="Ferrer M."/>
        </authorList>
    </citation>
    <scope>NUCLEOTIDE SEQUENCE</scope>
</reference>